<evidence type="ECO:0000256" key="1">
    <source>
        <dbReference type="ARBA" id="ARBA00023157"/>
    </source>
</evidence>
<organism evidence="2 3">
    <name type="scientific">Mariniflexile soesokkakense</name>
    <dbReference type="NCBI Taxonomy" id="1343160"/>
    <lineage>
        <taxon>Bacteria</taxon>
        <taxon>Pseudomonadati</taxon>
        <taxon>Bacteroidota</taxon>
        <taxon>Flavobacteriia</taxon>
        <taxon>Flavobacteriales</taxon>
        <taxon>Flavobacteriaceae</taxon>
        <taxon>Mariniflexile</taxon>
    </lineage>
</organism>
<dbReference type="RefSeq" id="WP_346242888.1">
    <property type="nucleotide sequence ID" value="NZ_JAZHYP010000011.1"/>
</dbReference>
<dbReference type="PANTHER" id="PTHR16146">
    <property type="entry name" value="INTELECTIN"/>
    <property type="match status" value="1"/>
</dbReference>
<comment type="caution">
    <text evidence="2">The sequence shown here is derived from an EMBL/GenBank/DDBJ whole genome shotgun (WGS) entry which is preliminary data.</text>
</comment>
<dbReference type="SUPFAM" id="SSF56496">
    <property type="entry name" value="Fibrinogen C-terminal domain-like"/>
    <property type="match status" value="1"/>
</dbReference>
<proteinExistence type="predicted"/>
<gene>
    <name evidence="2" type="ORF">VP395_15225</name>
</gene>
<sequence>MSFVFLAKAQAPGDFGLNAYGKQSVDINEVINSYGEKGTGVLVSMYGKKAILSNGNGLTSVNAGTSAKQIKTDYPSSADGVYWITNPNLNSGTPFQIYADMTTDGGGWTLLNVGAGNTAAPVASTLTSPNVLGYLPRATVIELAKLCTDVQLRAGASSSSYANKTTSTSSLAIGALQSSATDVNGAGTWANGASSTFVVNSGSWLWAYCCPGVAAGWPKMYHSSNYTNGVHWFADLGVGRKNADPRDAWFSTWIR</sequence>
<accession>A0ABV0ADE3</accession>
<dbReference type="Gene3D" id="2.60.120.1000">
    <property type="match status" value="1"/>
</dbReference>
<evidence type="ECO:0000313" key="3">
    <source>
        <dbReference type="Proteomes" id="UP001416393"/>
    </source>
</evidence>
<keyword evidence="3" id="KW-1185">Reference proteome</keyword>
<reference evidence="2 3" key="1">
    <citation type="submission" date="2024-01" db="EMBL/GenBank/DDBJ databases">
        <title>Mariniflexile litorale sp. nov., isolated from the shallow sediments of the Sea of Japan.</title>
        <authorList>
            <person name="Romanenko L."/>
            <person name="Bystritskaya E."/>
            <person name="Isaeva M."/>
        </authorList>
    </citation>
    <scope>NUCLEOTIDE SEQUENCE [LARGE SCALE GENOMIC DNA]</scope>
    <source>
        <strain evidence="2 3">KCTC 32427</strain>
    </source>
</reference>
<dbReference type="PANTHER" id="PTHR16146:SF46">
    <property type="entry name" value="INTELECTIN-1A-RELATED"/>
    <property type="match status" value="1"/>
</dbReference>
<dbReference type="InterPro" id="IPR036056">
    <property type="entry name" value="Fibrinogen-like_C"/>
</dbReference>
<dbReference type="Proteomes" id="UP001416393">
    <property type="component" value="Unassembled WGS sequence"/>
</dbReference>
<keyword evidence="1" id="KW-1015">Disulfide bond</keyword>
<name>A0ABV0ADE3_9FLAO</name>
<protein>
    <submittedName>
        <fullName evidence="2">Fibrinogen-like YCDxxxxGGGW domain-containing protein</fullName>
    </submittedName>
</protein>
<dbReference type="NCBIfam" id="NF040941">
    <property type="entry name" value="GGGWT_bact"/>
    <property type="match status" value="1"/>
</dbReference>
<evidence type="ECO:0000313" key="2">
    <source>
        <dbReference type="EMBL" id="MEN3325088.1"/>
    </source>
</evidence>
<dbReference type="EMBL" id="JAZHYP010000011">
    <property type="protein sequence ID" value="MEN3325088.1"/>
    <property type="molecule type" value="Genomic_DNA"/>
</dbReference>